<accession>A0A0A9HBG5</accession>
<name>A0A0A9HBG5_ARUDO</name>
<sequence>MVYTKLCKIGFEIAAFSDGIMYFIDIPLTISIAITQTSRMLYYCLKISRVLVPDDR</sequence>
<protein>
    <submittedName>
        <fullName evidence="1">Uncharacterized protein</fullName>
    </submittedName>
</protein>
<dbReference type="EMBL" id="GBRH01164772">
    <property type="protein sequence ID" value="JAE33124.1"/>
    <property type="molecule type" value="Transcribed_RNA"/>
</dbReference>
<reference evidence="1" key="1">
    <citation type="submission" date="2014-09" db="EMBL/GenBank/DDBJ databases">
        <authorList>
            <person name="Magalhaes I.L.F."/>
            <person name="Oliveira U."/>
            <person name="Santos F.R."/>
            <person name="Vidigal T.H.D.A."/>
            <person name="Brescovit A.D."/>
            <person name="Santos A.J."/>
        </authorList>
    </citation>
    <scope>NUCLEOTIDE SEQUENCE</scope>
    <source>
        <tissue evidence="1">Shoot tissue taken approximately 20 cm above the soil surface</tissue>
    </source>
</reference>
<reference evidence="1" key="2">
    <citation type="journal article" date="2015" name="Data Brief">
        <title>Shoot transcriptome of the giant reed, Arundo donax.</title>
        <authorList>
            <person name="Barrero R.A."/>
            <person name="Guerrero F.D."/>
            <person name="Moolhuijzen P."/>
            <person name="Goolsby J.A."/>
            <person name="Tidwell J."/>
            <person name="Bellgard S.E."/>
            <person name="Bellgard M.I."/>
        </authorList>
    </citation>
    <scope>NUCLEOTIDE SEQUENCE</scope>
    <source>
        <tissue evidence="1">Shoot tissue taken approximately 20 cm above the soil surface</tissue>
    </source>
</reference>
<dbReference type="AlphaFoldDB" id="A0A0A9HBG5"/>
<proteinExistence type="predicted"/>
<organism evidence="1">
    <name type="scientific">Arundo donax</name>
    <name type="common">Giant reed</name>
    <name type="synonym">Donax arundinaceus</name>
    <dbReference type="NCBI Taxonomy" id="35708"/>
    <lineage>
        <taxon>Eukaryota</taxon>
        <taxon>Viridiplantae</taxon>
        <taxon>Streptophyta</taxon>
        <taxon>Embryophyta</taxon>
        <taxon>Tracheophyta</taxon>
        <taxon>Spermatophyta</taxon>
        <taxon>Magnoliopsida</taxon>
        <taxon>Liliopsida</taxon>
        <taxon>Poales</taxon>
        <taxon>Poaceae</taxon>
        <taxon>PACMAD clade</taxon>
        <taxon>Arundinoideae</taxon>
        <taxon>Arundineae</taxon>
        <taxon>Arundo</taxon>
    </lineage>
</organism>
<evidence type="ECO:0000313" key="1">
    <source>
        <dbReference type="EMBL" id="JAE33124.1"/>
    </source>
</evidence>